<dbReference type="InterPro" id="IPR050396">
    <property type="entry name" value="Glycosyltr_51/Transpeptidase"/>
</dbReference>
<dbReference type="PANTHER" id="PTHR32282">
    <property type="entry name" value="BINDING PROTEIN TRANSPEPTIDASE, PUTATIVE-RELATED"/>
    <property type="match status" value="1"/>
</dbReference>
<feature type="compositionally biased region" description="Basic and acidic residues" evidence="13">
    <location>
        <begin position="296"/>
        <end position="309"/>
    </location>
</feature>
<evidence type="ECO:0000256" key="4">
    <source>
        <dbReference type="ARBA" id="ARBA00022676"/>
    </source>
</evidence>
<comment type="caution">
    <text evidence="15">The sequence shown here is derived from an EMBL/GenBank/DDBJ whole genome shotgun (WGS) entry which is preliminary data.</text>
</comment>
<dbReference type="InterPro" id="IPR011812">
    <property type="entry name" value="Pep_trsgly"/>
</dbReference>
<protein>
    <recommendedName>
        <fullName evidence="12">Biosynthetic peptidoglycan transglycosylase</fullName>
        <ecNumber evidence="12">2.4.99.28</ecNumber>
    </recommendedName>
    <alternativeName>
        <fullName evidence="12">Glycan polymerase</fullName>
    </alternativeName>
    <alternativeName>
        <fullName evidence="12">Peptidoglycan glycosyltransferase MtgA</fullName>
        <shortName evidence="12">PGT</shortName>
    </alternativeName>
</protein>
<feature type="transmembrane region" description="Helical" evidence="12">
    <location>
        <begin position="64"/>
        <end position="82"/>
    </location>
</feature>
<dbReference type="Gene3D" id="1.10.3810.10">
    <property type="entry name" value="Biosynthetic peptidoglycan transglycosylase-like"/>
    <property type="match status" value="1"/>
</dbReference>
<comment type="subcellular location">
    <subcellularLocation>
        <location evidence="12">Cell membrane</location>
        <topology evidence="12">Single-pass membrane protein</topology>
    </subcellularLocation>
</comment>
<evidence type="ECO:0000256" key="6">
    <source>
        <dbReference type="ARBA" id="ARBA00022692"/>
    </source>
</evidence>
<evidence type="ECO:0000256" key="8">
    <source>
        <dbReference type="ARBA" id="ARBA00022984"/>
    </source>
</evidence>
<dbReference type="EC" id="2.4.99.28" evidence="12"/>
<keyword evidence="2 12" id="KW-1003">Cell membrane</keyword>
<keyword evidence="11 12" id="KW-0961">Cell wall biogenesis/degradation</keyword>
<comment type="similarity">
    <text evidence="12">Belongs to the glycosyltransferase 51 family.</text>
</comment>
<keyword evidence="3" id="KW-0997">Cell inner membrane</keyword>
<feature type="compositionally biased region" description="Acidic residues" evidence="13">
    <location>
        <begin position="312"/>
        <end position="322"/>
    </location>
</feature>
<name>A0ABX9QIJ2_9BACT</name>
<evidence type="ECO:0000256" key="10">
    <source>
        <dbReference type="ARBA" id="ARBA00023136"/>
    </source>
</evidence>
<keyword evidence="7 12" id="KW-0133">Cell shape</keyword>
<keyword evidence="6 12" id="KW-0812">Transmembrane</keyword>
<keyword evidence="5 12" id="KW-0808">Transferase</keyword>
<feature type="domain" description="Glycosyl transferase family 51" evidence="14">
    <location>
        <begin position="115"/>
        <end position="281"/>
    </location>
</feature>
<evidence type="ECO:0000256" key="13">
    <source>
        <dbReference type="SAM" id="MobiDB-lite"/>
    </source>
</evidence>
<comment type="catalytic activity">
    <reaction evidence="12">
        <text>[GlcNAc-(1-&gt;4)-Mur2Ac(oyl-L-Ala-gamma-D-Glu-L-Lys-D-Ala-D-Ala)](n)-di-trans,octa-cis-undecaprenyl diphosphate + beta-D-GlcNAc-(1-&gt;4)-Mur2Ac(oyl-L-Ala-gamma-D-Glu-L-Lys-D-Ala-D-Ala)-di-trans,octa-cis-undecaprenyl diphosphate = [GlcNAc-(1-&gt;4)-Mur2Ac(oyl-L-Ala-gamma-D-Glu-L-Lys-D-Ala-D-Ala)](n+1)-di-trans,octa-cis-undecaprenyl diphosphate + di-trans,octa-cis-undecaprenyl diphosphate + H(+)</text>
        <dbReference type="Rhea" id="RHEA:23708"/>
        <dbReference type="Rhea" id="RHEA-COMP:9602"/>
        <dbReference type="Rhea" id="RHEA-COMP:9603"/>
        <dbReference type="ChEBI" id="CHEBI:15378"/>
        <dbReference type="ChEBI" id="CHEBI:58405"/>
        <dbReference type="ChEBI" id="CHEBI:60033"/>
        <dbReference type="ChEBI" id="CHEBI:78435"/>
        <dbReference type="EC" id="2.4.99.28"/>
    </reaction>
</comment>
<reference evidence="15 16" key="1">
    <citation type="submission" date="2018-09" db="EMBL/GenBank/DDBJ databases">
        <authorList>
            <person name="Livingstone P.G."/>
            <person name="Whitworth D.E."/>
        </authorList>
    </citation>
    <scope>NUCLEOTIDE SEQUENCE [LARGE SCALE GENOMIC DNA]</scope>
    <source>
        <strain evidence="15 16">CA031B</strain>
    </source>
</reference>
<evidence type="ECO:0000313" key="16">
    <source>
        <dbReference type="Proteomes" id="UP000278907"/>
    </source>
</evidence>
<organism evidence="15 16">
    <name type="scientific">Corallococcus praedator</name>
    <dbReference type="NCBI Taxonomy" id="2316724"/>
    <lineage>
        <taxon>Bacteria</taxon>
        <taxon>Pseudomonadati</taxon>
        <taxon>Myxococcota</taxon>
        <taxon>Myxococcia</taxon>
        <taxon>Myxococcales</taxon>
        <taxon>Cystobacterineae</taxon>
        <taxon>Myxococcaceae</taxon>
        <taxon>Corallococcus</taxon>
    </lineage>
</organism>
<dbReference type="Pfam" id="PF00912">
    <property type="entry name" value="Transgly"/>
    <property type="match status" value="1"/>
</dbReference>
<evidence type="ECO:0000256" key="12">
    <source>
        <dbReference type="HAMAP-Rule" id="MF_00766"/>
    </source>
</evidence>
<proteinExistence type="inferred from homology"/>
<gene>
    <name evidence="12" type="primary">mtgA</name>
    <name evidence="15" type="ORF">D7Y13_14595</name>
</gene>
<evidence type="ECO:0000256" key="5">
    <source>
        <dbReference type="ARBA" id="ARBA00022679"/>
    </source>
</evidence>
<evidence type="ECO:0000256" key="3">
    <source>
        <dbReference type="ARBA" id="ARBA00022519"/>
    </source>
</evidence>
<accession>A0ABX9QIJ2</accession>
<sequence>MSKVEAEGPSEAPNSEPGSESSAASTGSAVSGATPASSAGPVSSPPSPPEVPPAPSRRRRWGRWALGGLLLVALVVIAHAYVTLPDARPLAKENPKTTALMEQRAEEAREAGRKPRRRQQWVPLSAISKPAVDAVLLSEDASFYLHDGVDTVELARAVGQAVEEGKLGRGASTLTQQLAKNLWLSTDRSLLRKAKELMLAHRLEEALTKQRILTLYLNVVEWGNGVYGIEAGAREHFGVSASQLTVAQGAVLASMLPSPRKRSPSSGSSALLKHSHRVVHALKVYRRISADQEEAAHKEVDRLLGRASEDTGGGDDAEEDAP</sequence>
<dbReference type="HAMAP" id="MF_00766">
    <property type="entry name" value="PGT_MtgA"/>
    <property type="match status" value="1"/>
</dbReference>
<feature type="region of interest" description="Disordered" evidence="13">
    <location>
        <begin position="296"/>
        <end position="322"/>
    </location>
</feature>
<dbReference type="EMBL" id="RAWI01000091">
    <property type="protein sequence ID" value="RKI09276.1"/>
    <property type="molecule type" value="Genomic_DNA"/>
</dbReference>
<dbReference type="InterPro" id="IPR001264">
    <property type="entry name" value="Glyco_trans_51"/>
</dbReference>
<keyword evidence="10 12" id="KW-0472">Membrane</keyword>
<comment type="function">
    <text evidence="12">Peptidoglycan polymerase that catalyzes glycan chain elongation from lipid-linked precursors.</text>
</comment>
<evidence type="ECO:0000313" key="15">
    <source>
        <dbReference type="EMBL" id="RKI09276.1"/>
    </source>
</evidence>
<comment type="pathway">
    <text evidence="1 12">Cell wall biogenesis; peptidoglycan biosynthesis.</text>
</comment>
<feature type="region of interest" description="Disordered" evidence="13">
    <location>
        <begin position="1"/>
        <end position="57"/>
    </location>
</feature>
<evidence type="ECO:0000256" key="7">
    <source>
        <dbReference type="ARBA" id="ARBA00022960"/>
    </source>
</evidence>
<dbReference type="InterPro" id="IPR036950">
    <property type="entry name" value="PBP_transglycosylase"/>
</dbReference>
<dbReference type="SUPFAM" id="SSF53955">
    <property type="entry name" value="Lysozyme-like"/>
    <property type="match status" value="1"/>
</dbReference>
<evidence type="ECO:0000256" key="2">
    <source>
        <dbReference type="ARBA" id="ARBA00022475"/>
    </source>
</evidence>
<keyword evidence="9 12" id="KW-1133">Transmembrane helix</keyword>
<dbReference type="Proteomes" id="UP000278907">
    <property type="component" value="Unassembled WGS sequence"/>
</dbReference>
<dbReference type="InterPro" id="IPR023346">
    <property type="entry name" value="Lysozyme-like_dom_sf"/>
</dbReference>
<keyword evidence="16" id="KW-1185">Reference proteome</keyword>
<evidence type="ECO:0000256" key="9">
    <source>
        <dbReference type="ARBA" id="ARBA00022989"/>
    </source>
</evidence>
<dbReference type="PANTHER" id="PTHR32282:SF33">
    <property type="entry name" value="PEPTIDOGLYCAN GLYCOSYLTRANSFERASE"/>
    <property type="match status" value="1"/>
</dbReference>
<evidence type="ECO:0000256" key="11">
    <source>
        <dbReference type="ARBA" id="ARBA00023316"/>
    </source>
</evidence>
<feature type="compositionally biased region" description="Pro residues" evidence="13">
    <location>
        <begin position="43"/>
        <end position="55"/>
    </location>
</feature>
<evidence type="ECO:0000256" key="1">
    <source>
        <dbReference type="ARBA" id="ARBA00004752"/>
    </source>
</evidence>
<feature type="compositionally biased region" description="Low complexity" evidence="13">
    <location>
        <begin position="7"/>
        <end position="42"/>
    </location>
</feature>
<keyword evidence="4 12" id="KW-0328">Glycosyltransferase</keyword>
<keyword evidence="8 12" id="KW-0573">Peptidoglycan synthesis</keyword>
<evidence type="ECO:0000259" key="14">
    <source>
        <dbReference type="Pfam" id="PF00912"/>
    </source>
</evidence>